<dbReference type="InterPro" id="IPR012337">
    <property type="entry name" value="RNaseH-like_sf"/>
</dbReference>
<dbReference type="GO" id="GO:0003676">
    <property type="term" value="F:nucleic acid binding"/>
    <property type="evidence" value="ECO:0007669"/>
    <property type="project" value="InterPro"/>
</dbReference>
<dbReference type="InterPro" id="IPR051132">
    <property type="entry name" value="3-5_Exonuclease_domain"/>
</dbReference>
<comment type="caution">
    <text evidence="5">The sequence shown here is derived from an EMBL/GenBank/DDBJ whole genome shotgun (WGS) entry which is preliminary data.</text>
</comment>
<dbReference type="GO" id="GO:0005737">
    <property type="term" value="C:cytoplasm"/>
    <property type="evidence" value="ECO:0007669"/>
    <property type="project" value="TreeGrafter"/>
</dbReference>
<dbReference type="AlphaFoldDB" id="A0AA41VC57"/>
<organism evidence="5 6">
    <name type="scientific">Papaver nudicaule</name>
    <name type="common">Iceland poppy</name>
    <dbReference type="NCBI Taxonomy" id="74823"/>
    <lineage>
        <taxon>Eukaryota</taxon>
        <taxon>Viridiplantae</taxon>
        <taxon>Streptophyta</taxon>
        <taxon>Embryophyta</taxon>
        <taxon>Tracheophyta</taxon>
        <taxon>Spermatophyta</taxon>
        <taxon>Magnoliopsida</taxon>
        <taxon>Ranunculales</taxon>
        <taxon>Papaveraceae</taxon>
        <taxon>Papaveroideae</taxon>
        <taxon>Papaver</taxon>
    </lineage>
</organism>
<feature type="compositionally biased region" description="Low complexity" evidence="3">
    <location>
        <begin position="309"/>
        <end position="320"/>
    </location>
</feature>
<proteinExistence type="predicted"/>
<dbReference type="CDD" id="cd06141">
    <property type="entry name" value="WRN_exo"/>
    <property type="match status" value="1"/>
</dbReference>
<feature type="compositionally biased region" description="Polar residues" evidence="3">
    <location>
        <begin position="50"/>
        <end position="63"/>
    </location>
</feature>
<gene>
    <name evidence="5" type="ORF">MKW94_005722</name>
</gene>
<dbReference type="PANTHER" id="PTHR13620:SF121">
    <property type="entry name" value="EMB|CAB82946.1-RELATED"/>
    <property type="match status" value="1"/>
</dbReference>
<keyword evidence="1" id="KW-0540">Nuclease</keyword>
<name>A0AA41VC57_PAPNU</name>
<sequence length="366" mass="41030">MAGESSVQNGLAGLCGNDFKTVSGNGAKKTWGDQMSSKSSRSNGAKAANSGDQMSSKSSTSNGGRVRGGDNKNTRIQVVDKSMSTHHTYNVYFYNEKIETTVTHTSSVVDDWIQDVYDDFPHTAPVVDPTIQDLYEDFPERFDNLIVGLDIEWRRMRNPSTQNRVAVLQLCVPGRCLIFQLSCCDGIPESLDVFLGNKKVMFVGVGIQSHAHKLLFDSNSEVVRFVELGSLAAYKLTDGSVRDCRDSHFHRAGLKKLAKDVLNQELPEKRYIQWSNWEREFLSDEQVVYACLDAFVSFKLGDDLMSRANPRNNNRQPRNNRQQKKYPSGPKKVEEGKTKQRVPLKSNGGNKTNGTNSTNEVRFQEL</sequence>
<feature type="compositionally biased region" description="Polar residues" evidence="3">
    <location>
        <begin position="33"/>
        <end position="43"/>
    </location>
</feature>
<evidence type="ECO:0000313" key="5">
    <source>
        <dbReference type="EMBL" id="MCL7037188.1"/>
    </source>
</evidence>
<feature type="domain" description="3'-5' exonuclease" evidence="4">
    <location>
        <begin position="123"/>
        <end position="309"/>
    </location>
</feature>
<dbReference type="Gene3D" id="3.30.420.10">
    <property type="entry name" value="Ribonuclease H-like superfamily/Ribonuclease H"/>
    <property type="match status" value="1"/>
</dbReference>
<evidence type="ECO:0000256" key="1">
    <source>
        <dbReference type="ARBA" id="ARBA00022722"/>
    </source>
</evidence>
<dbReference type="SMART" id="SM00474">
    <property type="entry name" value="35EXOc"/>
    <property type="match status" value="1"/>
</dbReference>
<dbReference type="EMBL" id="JAJJMA010176198">
    <property type="protein sequence ID" value="MCL7037188.1"/>
    <property type="molecule type" value="Genomic_DNA"/>
</dbReference>
<keyword evidence="2" id="KW-0378">Hydrolase</keyword>
<dbReference type="SUPFAM" id="SSF53098">
    <property type="entry name" value="Ribonuclease H-like"/>
    <property type="match status" value="1"/>
</dbReference>
<reference evidence="5" key="1">
    <citation type="submission" date="2022-03" db="EMBL/GenBank/DDBJ databases">
        <title>A functionally conserved STORR gene fusion in Papaver species that diverged 16.8 million years ago.</title>
        <authorList>
            <person name="Catania T."/>
        </authorList>
    </citation>
    <scope>NUCLEOTIDE SEQUENCE</scope>
    <source>
        <strain evidence="5">S-191538</strain>
    </source>
</reference>
<evidence type="ECO:0000256" key="2">
    <source>
        <dbReference type="ARBA" id="ARBA00022801"/>
    </source>
</evidence>
<dbReference type="GO" id="GO:0005634">
    <property type="term" value="C:nucleus"/>
    <property type="evidence" value="ECO:0007669"/>
    <property type="project" value="TreeGrafter"/>
</dbReference>
<feature type="region of interest" description="Disordered" evidence="3">
    <location>
        <begin position="306"/>
        <end position="366"/>
    </location>
</feature>
<evidence type="ECO:0000256" key="3">
    <source>
        <dbReference type="SAM" id="MobiDB-lite"/>
    </source>
</evidence>
<dbReference type="GO" id="GO:0006139">
    <property type="term" value="P:nucleobase-containing compound metabolic process"/>
    <property type="evidence" value="ECO:0007669"/>
    <property type="project" value="InterPro"/>
</dbReference>
<accession>A0AA41VC57</accession>
<dbReference type="InterPro" id="IPR002562">
    <property type="entry name" value="3'-5'_exonuclease_dom"/>
</dbReference>
<feature type="compositionally biased region" description="Low complexity" evidence="3">
    <location>
        <begin position="345"/>
        <end position="359"/>
    </location>
</feature>
<dbReference type="GO" id="GO:0008408">
    <property type="term" value="F:3'-5' exonuclease activity"/>
    <property type="evidence" value="ECO:0007669"/>
    <property type="project" value="InterPro"/>
</dbReference>
<evidence type="ECO:0000313" key="6">
    <source>
        <dbReference type="Proteomes" id="UP001177140"/>
    </source>
</evidence>
<dbReference type="Pfam" id="PF01612">
    <property type="entry name" value="DNA_pol_A_exo1"/>
    <property type="match status" value="1"/>
</dbReference>
<evidence type="ECO:0000259" key="4">
    <source>
        <dbReference type="SMART" id="SM00474"/>
    </source>
</evidence>
<dbReference type="PANTHER" id="PTHR13620">
    <property type="entry name" value="3-5 EXONUCLEASE"/>
    <property type="match status" value="1"/>
</dbReference>
<dbReference type="Proteomes" id="UP001177140">
    <property type="component" value="Unassembled WGS sequence"/>
</dbReference>
<feature type="region of interest" description="Disordered" evidence="3">
    <location>
        <begin position="25"/>
        <end position="77"/>
    </location>
</feature>
<protein>
    <recommendedName>
        <fullName evidence="4">3'-5' exonuclease domain-containing protein</fullName>
    </recommendedName>
</protein>
<dbReference type="InterPro" id="IPR036397">
    <property type="entry name" value="RNaseH_sf"/>
</dbReference>
<keyword evidence="6" id="KW-1185">Reference proteome</keyword>